<dbReference type="InterPro" id="IPR002241">
    <property type="entry name" value="Glyco_hydro_27"/>
</dbReference>
<dbReference type="EC" id="3.2.1.22" evidence="5"/>
<dbReference type="AlphaFoldDB" id="A0A562UH81"/>
<proteinExistence type="inferred from homology"/>
<evidence type="ECO:0000256" key="2">
    <source>
        <dbReference type="ARBA" id="ARBA00022729"/>
    </source>
</evidence>
<accession>A0A562UH81</accession>
<keyword evidence="3 5" id="KW-0378">Hydrolase</keyword>
<dbReference type="SUPFAM" id="SSF51445">
    <property type="entry name" value="(Trans)glycosidases"/>
    <property type="match status" value="1"/>
</dbReference>
<evidence type="ECO:0000256" key="3">
    <source>
        <dbReference type="ARBA" id="ARBA00022801"/>
    </source>
</evidence>
<evidence type="ECO:0000256" key="6">
    <source>
        <dbReference type="SAM" id="SignalP"/>
    </source>
</evidence>
<comment type="catalytic activity">
    <reaction evidence="5">
        <text>Hydrolysis of terminal, non-reducing alpha-D-galactose residues in alpha-D-galactosides, including galactose oligosaccharides, galactomannans and galactolipids.</text>
        <dbReference type="EC" id="3.2.1.22"/>
    </reaction>
</comment>
<keyword evidence="9" id="KW-1185">Reference proteome</keyword>
<feature type="signal peptide" evidence="6">
    <location>
        <begin position="1"/>
        <end position="21"/>
    </location>
</feature>
<name>A0A562UH81_9SPHI</name>
<dbReference type="OrthoDB" id="9807519at2"/>
<comment type="similarity">
    <text evidence="1 5">Belongs to the glycosyl hydrolase 27 family.</text>
</comment>
<dbReference type="Pfam" id="PF16499">
    <property type="entry name" value="Melibiase_2"/>
    <property type="match status" value="1"/>
</dbReference>
<evidence type="ECO:0000256" key="5">
    <source>
        <dbReference type="RuleBase" id="RU361168"/>
    </source>
</evidence>
<dbReference type="InterPro" id="IPR013780">
    <property type="entry name" value="Glyco_hydro_b"/>
</dbReference>
<dbReference type="PRINTS" id="PR00740">
    <property type="entry name" value="GLHYDRLASE27"/>
</dbReference>
<organism evidence="8 9">
    <name type="scientific">Mucilaginibacter frigoritolerans</name>
    <dbReference type="NCBI Taxonomy" id="652788"/>
    <lineage>
        <taxon>Bacteria</taxon>
        <taxon>Pseudomonadati</taxon>
        <taxon>Bacteroidota</taxon>
        <taxon>Sphingobacteriia</taxon>
        <taxon>Sphingobacteriales</taxon>
        <taxon>Sphingobacteriaceae</taxon>
        <taxon>Mucilaginibacter</taxon>
    </lineage>
</organism>
<evidence type="ECO:0000313" key="8">
    <source>
        <dbReference type="EMBL" id="TWJ04535.1"/>
    </source>
</evidence>
<keyword evidence="4 5" id="KW-0326">Glycosidase</keyword>
<dbReference type="InterPro" id="IPR017853">
    <property type="entry name" value="GH"/>
</dbReference>
<protein>
    <recommendedName>
        <fullName evidence="5">Alpha-galactosidase</fullName>
        <ecNumber evidence="5">3.2.1.22</ecNumber>
    </recommendedName>
    <alternativeName>
        <fullName evidence="5">Melibiase</fullName>
    </alternativeName>
</protein>
<comment type="caution">
    <text evidence="8">The sequence shown here is derived from an EMBL/GenBank/DDBJ whole genome shotgun (WGS) entry which is preliminary data.</text>
</comment>
<keyword evidence="2 6" id="KW-0732">Signal</keyword>
<gene>
    <name evidence="8" type="ORF">JN11_00244</name>
</gene>
<dbReference type="InterPro" id="IPR041233">
    <property type="entry name" value="Melibiase_C"/>
</dbReference>
<keyword evidence="5" id="KW-1015">Disulfide bond</keyword>
<feature type="domain" description="Alpha galactosidase C-terminal" evidence="7">
    <location>
        <begin position="380"/>
        <end position="449"/>
    </location>
</feature>
<dbReference type="EMBL" id="VLLI01000001">
    <property type="protein sequence ID" value="TWJ04535.1"/>
    <property type="molecule type" value="Genomic_DNA"/>
</dbReference>
<dbReference type="PANTHER" id="PTHR11452">
    <property type="entry name" value="ALPHA-GALACTOSIDASE/ALPHA-N-ACETYLGALACTOSAMINIDASE"/>
    <property type="match status" value="1"/>
</dbReference>
<evidence type="ECO:0000256" key="4">
    <source>
        <dbReference type="ARBA" id="ARBA00023295"/>
    </source>
</evidence>
<dbReference type="CDD" id="cd14792">
    <property type="entry name" value="GH27"/>
    <property type="match status" value="1"/>
</dbReference>
<dbReference type="Gene3D" id="3.20.20.70">
    <property type="entry name" value="Aldolase class I"/>
    <property type="match status" value="1"/>
</dbReference>
<dbReference type="PANTHER" id="PTHR11452:SF42">
    <property type="entry name" value="ALPHA-GALACTOSIDASE"/>
    <property type="match status" value="1"/>
</dbReference>
<evidence type="ECO:0000313" key="9">
    <source>
        <dbReference type="Proteomes" id="UP000317010"/>
    </source>
</evidence>
<dbReference type="Gene3D" id="2.60.40.1180">
    <property type="entry name" value="Golgi alpha-mannosidase II"/>
    <property type="match status" value="1"/>
</dbReference>
<sequence>MKTAYLLLLCLILCISTNAQKRASTPTPPMGWNSYNCFGSAVHENGVKANAGYMAKYLKPYGWQYVVVDFLWSYDNPPYSNIGNPFQKNLQDGSFIPWLTMDKWGRLLPQPTKFPSAFGGRGFKPLADYVHHLGLKFGIHVMRGIPRQAVWAKSPVLGMKGVTADMIADTNSKCDWMNHMYGLNMDKPGAQAYLNSLLKLYASWGVDFIKVDDIARPYHKKEIEGYRLAIEQCGRPVILSISPGETPLTEADHVKENANMWRMADDFWDNWDEILHMFDYAKKWENVGGNGHWPDCDMLQIGKLSKRGPVGNERYSRFTNDELYTHMTFWCIYRSPLMIGGNLPENRVIERKLFTNNEVLAVNQHGLKPLQLFKNENSMAWYSHLANSKAIYVALFNIGNKDQDVGVDFSSLGLKGKIKVRDLWAKHDVGSYENNYSKLINKHGAILLMLTPIN</sequence>
<dbReference type="GO" id="GO:0004557">
    <property type="term" value="F:alpha-galactosidase activity"/>
    <property type="evidence" value="ECO:0007669"/>
    <property type="project" value="UniProtKB-EC"/>
</dbReference>
<evidence type="ECO:0000256" key="1">
    <source>
        <dbReference type="ARBA" id="ARBA00009743"/>
    </source>
</evidence>
<dbReference type="RefSeq" id="WP_144908826.1">
    <property type="nucleotide sequence ID" value="NZ_VLLI01000001.1"/>
</dbReference>
<evidence type="ECO:0000259" key="7">
    <source>
        <dbReference type="Pfam" id="PF17801"/>
    </source>
</evidence>
<dbReference type="GO" id="GO:0005975">
    <property type="term" value="P:carbohydrate metabolic process"/>
    <property type="evidence" value="ECO:0007669"/>
    <property type="project" value="InterPro"/>
</dbReference>
<dbReference type="Proteomes" id="UP000317010">
    <property type="component" value="Unassembled WGS sequence"/>
</dbReference>
<dbReference type="SUPFAM" id="SSF51011">
    <property type="entry name" value="Glycosyl hydrolase domain"/>
    <property type="match status" value="1"/>
</dbReference>
<dbReference type="InterPro" id="IPR013785">
    <property type="entry name" value="Aldolase_TIM"/>
</dbReference>
<dbReference type="Pfam" id="PF17801">
    <property type="entry name" value="Melibiase_C"/>
    <property type="match status" value="1"/>
</dbReference>
<reference evidence="8 9" key="1">
    <citation type="submission" date="2019-07" db="EMBL/GenBank/DDBJ databases">
        <title>Genomic Encyclopedia of Archaeal and Bacterial Type Strains, Phase II (KMG-II): from individual species to whole genera.</title>
        <authorList>
            <person name="Goeker M."/>
        </authorList>
    </citation>
    <scope>NUCLEOTIDE SEQUENCE [LARGE SCALE GENOMIC DNA]</scope>
    <source>
        <strain evidence="8 9">ATCC BAA-1854</strain>
    </source>
</reference>
<feature type="chain" id="PRO_5022163339" description="Alpha-galactosidase" evidence="6">
    <location>
        <begin position="22"/>
        <end position="454"/>
    </location>
</feature>